<protein>
    <submittedName>
        <fullName evidence="1">Uncharacterized protein</fullName>
    </submittedName>
</protein>
<dbReference type="RefSeq" id="WP_336349206.1">
    <property type="nucleotide sequence ID" value="NZ_JAZAQL010000001.1"/>
</dbReference>
<dbReference type="AlphaFoldDB" id="A0ABD5V9I2"/>
<accession>A0ABD5V9I2</accession>
<proteinExistence type="predicted"/>
<evidence type="ECO:0000313" key="2">
    <source>
        <dbReference type="Proteomes" id="UP001596395"/>
    </source>
</evidence>
<name>A0ABD5V9I2_9EURY</name>
<reference evidence="1 2" key="1">
    <citation type="journal article" date="2019" name="Int. J. Syst. Evol. Microbiol.">
        <title>The Global Catalogue of Microorganisms (GCM) 10K type strain sequencing project: providing services to taxonomists for standard genome sequencing and annotation.</title>
        <authorList>
            <consortium name="The Broad Institute Genomics Platform"/>
            <consortium name="The Broad Institute Genome Sequencing Center for Infectious Disease"/>
            <person name="Wu L."/>
            <person name="Ma J."/>
        </authorList>
    </citation>
    <scope>NUCLEOTIDE SEQUENCE [LARGE SCALE GENOMIC DNA]</scope>
    <source>
        <strain evidence="1 2">GX26</strain>
    </source>
</reference>
<keyword evidence="2" id="KW-1185">Reference proteome</keyword>
<gene>
    <name evidence="1" type="ORF">ACFQGB_05005</name>
</gene>
<evidence type="ECO:0000313" key="1">
    <source>
        <dbReference type="EMBL" id="MFC6952214.1"/>
    </source>
</evidence>
<dbReference type="Proteomes" id="UP001596395">
    <property type="component" value="Unassembled WGS sequence"/>
</dbReference>
<dbReference type="EMBL" id="JBHSXN010000001">
    <property type="protein sequence ID" value="MFC6952214.1"/>
    <property type="molecule type" value="Genomic_DNA"/>
</dbReference>
<sequence length="40" mass="4287">MDERDVPGTTRARTSLALFAAIFGFGDRSGDVRADGGERD</sequence>
<organism evidence="1 2">
    <name type="scientific">Halorubellus litoreus</name>
    <dbReference type="NCBI Taxonomy" id="755308"/>
    <lineage>
        <taxon>Archaea</taxon>
        <taxon>Methanobacteriati</taxon>
        <taxon>Methanobacteriota</taxon>
        <taxon>Stenosarchaea group</taxon>
        <taxon>Halobacteria</taxon>
        <taxon>Halobacteriales</taxon>
        <taxon>Halorubellaceae</taxon>
        <taxon>Halorubellus</taxon>
    </lineage>
</organism>
<comment type="caution">
    <text evidence="1">The sequence shown here is derived from an EMBL/GenBank/DDBJ whole genome shotgun (WGS) entry which is preliminary data.</text>
</comment>